<gene>
    <name evidence="1" type="ORF">SSFG_06566</name>
</gene>
<dbReference type="AlphaFoldDB" id="D6A153"/>
<proteinExistence type="predicted"/>
<evidence type="ECO:0000313" key="2">
    <source>
        <dbReference type="Proteomes" id="UP000003824"/>
    </source>
</evidence>
<organism evidence="1 2">
    <name type="scientific">Streptomyces viridosporus (strain ATCC 14672 / DSM 40746 / JCM 4963 / KCTC 9882 / NRRL B-12104 / FH 1290)</name>
    <name type="common">Streptomyces ghanaensis</name>
    <dbReference type="NCBI Taxonomy" id="566461"/>
    <lineage>
        <taxon>Bacteria</taxon>
        <taxon>Bacillati</taxon>
        <taxon>Actinomycetota</taxon>
        <taxon>Actinomycetes</taxon>
        <taxon>Kitasatosporales</taxon>
        <taxon>Streptomycetaceae</taxon>
        <taxon>Streptomyces</taxon>
    </lineage>
</organism>
<protein>
    <submittedName>
        <fullName evidence="1">Predicted protein</fullName>
    </submittedName>
</protein>
<reference evidence="2" key="1">
    <citation type="submission" date="2008-12" db="EMBL/GenBank/DDBJ databases">
        <title>Annotation of Streptomyces ghanaensis ATCC 14672.</title>
        <authorList>
            <consortium name="The Broad Institute Genome Sequencing Platform"/>
            <consortium name="Broad Institute Microbial Sequencing Center"/>
            <person name="Fischbach M."/>
            <person name="Ward D."/>
            <person name="Young S."/>
            <person name="Kodira C.D."/>
            <person name="Zeng Q."/>
            <person name="Koehrsen M."/>
            <person name="Godfrey P."/>
            <person name="Alvarado L."/>
            <person name="Berlin A.M."/>
            <person name="Borenstein D."/>
            <person name="Chen Z."/>
            <person name="Engels R."/>
            <person name="Freedman E."/>
            <person name="Gellesch M."/>
            <person name="Goldberg J."/>
            <person name="Griggs A."/>
            <person name="Gujja S."/>
            <person name="Heiman D.I."/>
            <person name="Hepburn T.A."/>
            <person name="Howarth C."/>
            <person name="Jen D."/>
            <person name="Larson L."/>
            <person name="Lewis B."/>
            <person name="Mehta T."/>
            <person name="Park D."/>
            <person name="Pearson M."/>
            <person name="Roberts A."/>
            <person name="Saif S."/>
            <person name="Shea T.D."/>
            <person name="Shenoy N."/>
            <person name="Sisk P."/>
            <person name="Stolte C."/>
            <person name="Sykes S.N."/>
            <person name="Walk T."/>
            <person name="White J."/>
            <person name="Yandava C."/>
            <person name="Straight P."/>
            <person name="Clardy J."/>
            <person name="Hung D."/>
            <person name="Kolter R."/>
            <person name="Mekalanos J."/>
            <person name="Walker S."/>
            <person name="Walsh C.T."/>
            <person name="Wieland B.L.C."/>
            <person name="Ilzarbe M."/>
            <person name="Galagan J."/>
            <person name="Nusbaum C."/>
            <person name="Birren B."/>
        </authorList>
    </citation>
    <scope>NUCLEOTIDE SEQUENCE [LARGE SCALE GENOMIC DNA]</scope>
    <source>
        <strain evidence="2">ATCC 14672 / DSM 40746 / JCM 4963 / KCTC 9882 / NRRL B-12104 / FH 1290</strain>
    </source>
</reference>
<name>D6A153_STRV1</name>
<accession>D6A153</accession>
<sequence>MAVVVFSDMAVPLLSVPRWPAMVRLYRLPKGPCSTRGTVRHTDGRQGPLMRTRAVAPGKVEVTLKAWPQ</sequence>
<dbReference type="Proteomes" id="UP000003824">
    <property type="component" value="Unassembled WGS sequence"/>
</dbReference>
<dbReference type="EMBL" id="DS999641">
    <property type="protein sequence ID" value="EFE71328.2"/>
    <property type="molecule type" value="Genomic_DNA"/>
</dbReference>
<evidence type="ECO:0000313" key="1">
    <source>
        <dbReference type="EMBL" id="EFE71328.2"/>
    </source>
</evidence>